<dbReference type="PROSITE" id="PS51192">
    <property type="entry name" value="HELICASE_ATP_BIND_1"/>
    <property type="match status" value="1"/>
</dbReference>
<dbReference type="FunFam" id="3.40.50.300:FF:000607">
    <property type="entry name" value="chromodomain-helicase-DNA-binding protein 1-like isoform X1"/>
    <property type="match status" value="1"/>
</dbReference>
<dbReference type="InterPro" id="IPR027417">
    <property type="entry name" value="P-loop_NTPase"/>
</dbReference>
<dbReference type="Pfam" id="PF00176">
    <property type="entry name" value="SNF2-rel_dom"/>
    <property type="match status" value="1"/>
</dbReference>
<feature type="region of interest" description="Disordered" evidence="13">
    <location>
        <begin position="1592"/>
        <end position="1648"/>
    </location>
</feature>
<dbReference type="SUPFAM" id="SSF57903">
    <property type="entry name" value="FYVE/PHD zinc finger"/>
    <property type="match status" value="1"/>
</dbReference>
<reference evidence="18 19" key="1">
    <citation type="submission" date="2013-10" db="EMBL/GenBank/DDBJ databases">
        <authorList>
            <consortium name="International Citrus Genome Consortium"/>
            <person name="Jenkins J."/>
            <person name="Schmutz J."/>
            <person name="Prochnik S."/>
            <person name="Rokhsar D."/>
            <person name="Gmitter F."/>
            <person name="Ollitrault P."/>
            <person name="Machado M."/>
            <person name="Talon M."/>
            <person name="Wincker P."/>
            <person name="Jaillon O."/>
            <person name="Morgante M."/>
        </authorList>
    </citation>
    <scope>NUCLEOTIDE SEQUENCE</scope>
    <source>
        <strain evidence="19">cv. Clemenules</strain>
    </source>
</reference>
<dbReference type="CDD" id="cd18793">
    <property type="entry name" value="SF2_C_SNF"/>
    <property type="match status" value="1"/>
</dbReference>
<keyword evidence="4" id="KW-0677">Repeat</keyword>
<accession>V4UCK9</accession>
<evidence type="ECO:0000256" key="4">
    <source>
        <dbReference type="ARBA" id="ARBA00022737"/>
    </source>
</evidence>
<dbReference type="PROSITE" id="PS51194">
    <property type="entry name" value="HELICASE_CTER"/>
    <property type="match status" value="1"/>
</dbReference>
<dbReference type="Gene3D" id="3.40.50.10810">
    <property type="entry name" value="Tandem AAA-ATPase domain"/>
    <property type="match status" value="1"/>
</dbReference>
<evidence type="ECO:0000259" key="16">
    <source>
        <dbReference type="PROSITE" id="PS51192"/>
    </source>
</evidence>
<dbReference type="SUPFAM" id="SSF52540">
    <property type="entry name" value="P-loop containing nucleoside triphosphate hydrolases"/>
    <property type="match status" value="2"/>
</dbReference>
<evidence type="ECO:0000256" key="2">
    <source>
        <dbReference type="ARBA" id="ARBA00007025"/>
    </source>
</evidence>
<dbReference type="eggNOG" id="KOG0383">
    <property type="taxonomic scope" value="Eukaryota"/>
</dbReference>
<dbReference type="GO" id="GO:0140658">
    <property type="term" value="F:ATP-dependent chromatin remodeler activity"/>
    <property type="evidence" value="ECO:0007669"/>
    <property type="project" value="TreeGrafter"/>
</dbReference>
<dbReference type="CDD" id="cd18660">
    <property type="entry name" value="CD1_tandem"/>
    <property type="match status" value="1"/>
</dbReference>
<evidence type="ECO:0000259" key="14">
    <source>
        <dbReference type="PROSITE" id="PS50013"/>
    </source>
</evidence>
<feature type="compositionally biased region" description="Basic and acidic residues" evidence="13">
    <location>
        <begin position="1423"/>
        <end position="1436"/>
    </location>
</feature>
<evidence type="ECO:0000256" key="8">
    <source>
        <dbReference type="ARBA" id="ARBA00022833"/>
    </source>
</evidence>
<dbReference type="PROSITE" id="PS50016">
    <property type="entry name" value="ZF_PHD_2"/>
    <property type="match status" value="1"/>
</dbReference>
<name>V4UCK9_CITCL</name>
<dbReference type="FunCoup" id="V4UCK9">
    <property type="interactions" value="588"/>
</dbReference>
<dbReference type="GO" id="GO:0000785">
    <property type="term" value="C:chromatin"/>
    <property type="evidence" value="ECO:0007669"/>
    <property type="project" value="TreeGrafter"/>
</dbReference>
<dbReference type="InterPro" id="IPR001965">
    <property type="entry name" value="Znf_PHD"/>
</dbReference>
<feature type="domain" description="Chromo" evidence="14">
    <location>
        <begin position="662"/>
        <end position="727"/>
    </location>
</feature>
<dbReference type="Gramene" id="ESR61900">
    <property type="protein sequence ID" value="ESR61900"/>
    <property type="gene ID" value="CICLE_v10014010mg"/>
</dbReference>
<dbReference type="InterPro" id="IPR019786">
    <property type="entry name" value="Zinc_finger_PHD-type_CS"/>
</dbReference>
<dbReference type="SMART" id="SM00490">
    <property type="entry name" value="HELICc"/>
    <property type="match status" value="1"/>
</dbReference>
<evidence type="ECO:0000256" key="12">
    <source>
        <dbReference type="PROSITE-ProRule" id="PRU00146"/>
    </source>
</evidence>
<dbReference type="InParanoid" id="V4UCK9"/>
<dbReference type="Gene3D" id="3.40.50.300">
    <property type="entry name" value="P-loop containing nucleotide triphosphate hydrolases"/>
    <property type="match status" value="1"/>
</dbReference>
<dbReference type="InterPro" id="IPR038718">
    <property type="entry name" value="SNF2-like_sf"/>
</dbReference>
<comment type="subcellular location">
    <subcellularLocation>
        <location evidence="1">Nucleus</location>
    </subcellularLocation>
</comment>
<dbReference type="EMBL" id="KI536312">
    <property type="protein sequence ID" value="ESR61900.1"/>
    <property type="molecule type" value="Genomic_DNA"/>
</dbReference>
<feature type="compositionally biased region" description="Basic and acidic residues" evidence="13">
    <location>
        <begin position="335"/>
        <end position="344"/>
    </location>
</feature>
<dbReference type="PANTHER" id="PTHR45623:SF28">
    <property type="entry name" value="PROTEIN CHROMATIN REMODELING 4"/>
    <property type="match status" value="1"/>
</dbReference>
<dbReference type="CDD" id="cd11660">
    <property type="entry name" value="SANT_TRF"/>
    <property type="match status" value="1"/>
</dbReference>
<dbReference type="InterPro" id="IPR011011">
    <property type="entry name" value="Znf_FYVE_PHD"/>
</dbReference>
<dbReference type="InterPro" id="IPR001650">
    <property type="entry name" value="Helicase_C-like"/>
</dbReference>
<dbReference type="SMART" id="SM00487">
    <property type="entry name" value="DEXDc"/>
    <property type="match status" value="1"/>
</dbReference>
<feature type="compositionally biased region" description="Pro residues" evidence="13">
    <location>
        <begin position="2122"/>
        <end position="2136"/>
    </location>
</feature>
<evidence type="ECO:0000259" key="15">
    <source>
        <dbReference type="PROSITE" id="PS50016"/>
    </source>
</evidence>
<feature type="domain" description="Helicase ATP-binding" evidence="16">
    <location>
        <begin position="768"/>
        <end position="945"/>
    </location>
</feature>
<dbReference type="InterPro" id="IPR000953">
    <property type="entry name" value="Chromo/chromo_shadow_dom"/>
</dbReference>
<evidence type="ECO:0000256" key="5">
    <source>
        <dbReference type="ARBA" id="ARBA00022741"/>
    </source>
</evidence>
<gene>
    <name evidence="18" type="ORF">CICLE_v10014010mg</name>
</gene>
<dbReference type="GO" id="GO:0003677">
    <property type="term" value="F:DNA binding"/>
    <property type="evidence" value="ECO:0007669"/>
    <property type="project" value="TreeGrafter"/>
</dbReference>
<feature type="region of interest" description="Disordered" evidence="13">
    <location>
        <begin position="194"/>
        <end position="351"/>
    </location>
</feature>
<evidence type="ECO:0000256" key="11">
    <source>
        <dbReference type="ARBA" id="ARBA00023242"/>
    </source>
</evidence>
<dbReference type="KEGG" id="cic:CICLE_v10014010mg"/>
<feature type="compositionally biased region" description="Acidic residues" evidence="13">
    <location>
        <begin position="1334"/>
        <end position="1343"/>
    </location>
</feature>
<feature type="compositionally biased region" description="Basic and acidic residues" evidence="13">
    <location>
        <begin position="1453"/>
        <end position="1469"/>
    </location>
</feature>
<feature type="compositionally biased region" description="Polar residues" evidence="13">
    <location>
        <begin position="1592"/>
        <end position="1608"/>
    </location>
</feature>
<dbReference type="GO" id="GO:0003682">
    <property type="term" value="F:chromatin binding"/>
    <property type="evidence" value="ECO:0007669"/>
    <property type="project" value="TreeGrafter"/>
</dbReference>
<dbReference type="InterPro" id="IPR023780">
    <property type="entry name" value="Chromo_domain"/>
</dbReference>
<sequence length="2356" mass="261654">MKDNSSSTSTMINRNWVLKRKRRKLPCGPGLSNGKEENLVASESPRNTPSAKRRLKNEINADRSSTKKKGNDGYYYECVICDLGGNLLCCDSCPRTYHLQCLDPPLKRIPNGKWQCPKCTQKNDQLKPISNLDSISKRARSKIITIKSQSGVKSSGADKVSQIFGNSILARKRSNKGKSVLALGVKSLEKSLDSSQVDVSCSTKPENTSAGVPVEGSSSCPNDDDEKQLNASPTDSLADTKFHPTEEVLPHSQVTKSEQNDEVPVEKHEKSSTNGSSGIKFVLAIGASERDRKRKPEVKDEDSQKKLRVDKRKRSASASKKRRSKIGTLSPGTSKLHEKQRTNNDEVSASLCEVDVGTKGLDAQRKDELAEETTDPLDKSDKAGVHVNEIPLCKDIVPFELQQVDRVLGCRVKGDDTSSSCHISVTAIDDRHSDDFLVSENHNKILEENLACDTDLDAEVTENLAELSPNVIRSSDEECMKNDIGVDRIQVYRRSVTKECKMTKECKGENAIDLLREDDKDSDPAAVNGKVQDESAVSTEDLGERNDKMVVEDADVSLRDNEGLTVSEIHITCESTDKDVDVGKKTSSSVAKRVQEPAATESAQVKGKAVSYEFLVKWVGKSNIHNSWIPESQLKVLAKRKLENYKAKYGTAVINICDERWKQPQRVISLRTSKDGTREAFVKWTGLPYDECTWEKLDEPALEKYSHLTDLFVQFERQTLKKDASEDELPRGKGDCQQSEIVALTEQPEELKGGALFPHQLEALNWLRKCWHKSKNVILADEMGLGKTVSACAFISSLYCEFKAKLPCLVLVPLSTMPNWLAEFALWAPNLNVVEYHGCAKARAIIRQYEWHASDPDNLNKKTSSYKFNVLLTTYEMILADSSHLRGVPWEVLVVDEGHRLKNSGSKLFSLLNSFSFQHRVLLTGTPLQNNIGEMYNLLNFLQPASFPSLSSFEEKFNDLTTTQKVEELKKLVAPHMLRRLKKDAMQNIPPKTERMVPVELSSIQAEYYRAMLTKNYQILRNIGKGVAQQSMLNIVMQLRKVCNHPYLIPGTEPDSGSVEFLHEMRIKASAKLTLLHSMLKVLYKEGHRVLIFSQMTKLLDILEDYLNIEFGPKTYERVDGSVSVGDRQAAITRFNQDKSRFVFLLSTRSCGLGINLATADTVIIYDSDFNPHADIQAMNRAHRIGQSKRLLVYRLVVRASVEERILQLAKKKLMLDQLFVNKSGSQKEVEDILRWGTEELFNDSPGINGKDMGENNTSIEEAVRDLEQKHRKRGGGLGDVYQDKCTEGSTKIVWDENAIARLLDRSNLQSGSTDLAEGDLENDMLGSVKATEWNEETTEDQAESPVDAVDDASAQNSERKEENAVTGIEENEWDRLLRVRWEKYQSEEEAALGRGKRLRKAVSYREAYTPHPSETLSESGGEEEREREPEPEREYTAAGRALKAKFAKLRARQKERLARRNALEESRPGEVIPEPESHPQCPGNDKGGDQVTEVVQDVRDKSPVIDLEDDKVTQPSDPPKSKGDSALRLGRPSKHKMSSHSDLAINPLGHSSSDVLFPSHHYQGTSHTSSLPANNLLPVLGLCAPNAKQLESSQKNLSKSNSRQSRSAARPEFPFSLAPCAGTSVETDLKGQESDRDKQKLQDASAEFSQHCLRSDMPDNRLPFNPYPLSASQGKVSDHLETSAAAFNDFQEKLMLPNLPFDDKLLPRFPLPAMSTAIPHRDLLHSFSLGSRLEAVNNDSMKDLPAMPLLPNLKFPLQDAPRYNQLEREIPPTLGLGQMPSPFSSFPENHRRVLENIMMRTGPGSNNLYKKKFKADGWSEDELDSLWIGVRRHGRGNWGAMLRDPRLKFSKYKTSEDLAVRWEEEQLKILEGSVYPMPKSSKPTKSNKSPLFPSIPDGMMTRALQGSKFVAPPKFQSHLTDIKLGFPDLTSGLPNFEPPDQFGLQKEQFPPIPTWNPEKFRASFAGDSGAGPSGRSGTSSTVPTEKPFLLNSLGASNLGSLGLSSNSFDLQRREDEENAIKYGKLPSLLDRSLHMLRESYNNVRSGESTSSGVLPEPFKGYNLCHSKGKEVVGSGSSKNKLPHWLREAVDAPAKLPDPELPPTVSAIAQSVRLLYGEDKPSIPPFEIPAPPPPQPKDPRRSLKKKKKRKSHMPQWMPSNIAGSSQNFQSDLPGNIAASSPIPLAPPFQMLPQAGSGTSGLPSIESDLNLRPLNLNMMNPPSSSSSAYLVPPNITSGGLSPSPEVLQLVASCVAPGPHLSSTSGMKGSSFLESKLPLPKSLDQVEVTDTQGSTCKLEAERSSHRNDEQLLKEQQAQPDSGDSSKTQSDPSPTEQPDVEEMSSEGTLSDHPVSDNEP</sequence>
<dbReference type="OMA" id="GLAYDEC"/>
<feature type="region of interest" description="Disordered" evidence="13">
    <location>
        <begin position="23"/>
        <end position="66"/>
    </location>
</feature>
<feature type="region of interest" description="Disordered" evidence="13">
    <location>
        <begin position="1964"/>
        <end position="1985"/>
    </location>
</feature>
<keyword evidence="6 12" id="KW-0863">Zinc-finger</keyword>
<dbReference type="Pfam" id="PF00628">
    <property type="entry name" value="PHD"/>
    <property type="match status" value="1"/>
</dbReference>
<feature type="compositionally biased region" description="Basic and acidic residues" evidence="13">
    <location>
        <begin position="56"/>
        <end position="66"/>
    </location>
</feature>
<feature type="region of interest" description="Disordered" evidence="13">
    <location>
        <begin position="1334"/>
        <end position="1367"/>
    </location>
</feature>
<keyword evidence="7" id="KW-0378">Hydrolase</keyword>
<feature type="domain" description="Chromo" evidence="14">
    <location>
        <begin position="589"/>
        <end position="648"/>
    </location>
</feature>
<dbReference type="OrthoDB" id="5857104at2759"/>
<evidence type="ECO:0000256" key="9">
    <source>
        <dbReference type="ARBA" id="ARBA00022840"/>
    </source>
</evidence>
<keyword evidence="10" id="KW-0175">Coiled coil</keyword>
<feature type="compositionally biased region" description="Polar residues" evidence="13">
    <location>
        <begin position="2311"/>
        <end position="2333"/>
    </location>
</feature>
<keyword evidence="9" id="KW-0067">ATP-binding</keyword>
<dbReference type="SUPFAM" id="SSF46689">
    <property type="entry name" value="Homeodomain-like"/>
    <property type="match status" value="1"/>
</dbReference>
<evidence type="ECO:0000256" key="10">
    <source>
        <dbReference type="ARBA" id="ARBA00023054"/>
    </source>
</evidence>
<dbReference type="STRING" id="85681.V4UCK9"/>
<feature type="compositionally biased region" description="Basic residues" evidence="13">
    <location>
        <begin position="308"/>
        <end position="325"/>
    </location>
</feature>
<feature type="compositionally biased region" description="Basic and acidic residues" evidence="13">
    <location>
        <begin position="297"/>
        <end position="307"/>
    </location>
</feature>
<dbReference type="PROSITE" id="PS50013">
    <property type="entry name" value="CHROMO_2"/>
    <property type="match status" value="2"/>
</dbReference>
<dbReference type="Gene3D" id="3.30.40.10">
    <property type="entry name" value="Zinc/RING finger domain, C3HC4 (zinc finger)"/>
    <property type="match status" value="1"/>
</dbReference>
<dbReference type="Pfam" id="PF00385">
    <property type="entry name" value="Chromo"/>
    <property type="match status" value="1"/>
</dbReference>
<feature type="domain" description="Helicase C-terminal" evidence="17">
    <location>
        <begin position="1075"/>
        <end position="1234"/>
    </location>
</feature>
<dbReference type="InterPro" id="IPR009463">
    <property type="entry name" value="DUF1087"/>
</dbReference>
<dbReference type="InterPro" id="IPR000330">
    <property type="entry name" value="SNF2_N"/>
</dbReference>
<feature type="compositionally biased region" description="Basic and acidic residues" evidence="13">
    <location>
        <begin position="2296"/>
        <end position="2310"/>
    </location>
</feature>
<feature type="region of interest" description="Disordered" evidence="13">
    <location>
        <begin position="2276"/>
        <end position="2356"/>
    </location>
</feature>
<dbReference type="PROSITE" id="PS01359">
    <property type="entry name" value="ZF_PHD_1"/>
    <property type="match status" value="1"/>
</dbReference>
<dbReference type="InterPro" id="IPR016197">
    <property type="entry name" value="Chromo-like_dom_sf"/>
</dbReference>
<feature type="region of interest" description="Disordered" evidence="13">
    <location>
        <begin position="1452"/>
        <end position="1556"/>
    </location>
</feature>
<dbReference type="GO" id="GO:0042393">
    <property type="term" value="F:histone binding"/>
    <property type="evidence" value="ECO:0007669"/>
    <property type="project" value="TreeGrafter"/>
</dbReference>
<dbReference type="Proteomes" id="UP000030687">
    <property type="component" value="Unassembled WGS sequence"/>
</dbReference>
<dbReference type="SMART" id="SM00298">
    <property type="entry name" value="CHROMO"/>
    <property type="match status" value="2"/>
</dbReference>
<feature type="compositionally biased region" description="Polar residues" evidence="13">
    <location>
        <begin position="194"/>
        <end position="221"/>
    </location>
</feature>
<proteinExistence type="inferred from homology"/>
<dbReference type="Gene3D" id="1.10.10.60">
    <property type="entry name" value="Homeodomain-like"/>
    <property type="match status" value="1"/>
</dbReference>
<feature type="region of interest" description="Disordered" evidence="13">
    <location>
        <begin position="1391"/>
        <end position="1439"/>
    </location>
</feature>
<dbReference type="Gene3D" id="2.40.50.40">
    <property type="match status" value="2"/>
</dbReference>
<feature type="region of interest" description="Disordered" evidence="13">
    <location>
        <begin position="363"/>
        <end position="382"/>
    </location>
</feature>
<comment type="similarity">
    <text evidence="2">Belongs to the SNF2/RAD54 helicase family.</text>
</comment>
<evidence type="ECO:0000256" key="6">
    <source>
        <dbReference type="ARBA" id="ARBA00022771"/>
    </source>
</evidence>
<feature type="compositionally biased region" description="Basic and acidic residues" evidence="13">
    <location>
        <begin position="1628"/>
        <end position="1642"/>
    </location>
</feature>
<dbReference type="InterPro" id="IPR019787">
    <property type="entry name" value="Znf_PHD-finger"/>
</dbReference>
<evidence type="ECO:0000313" key="18">
    <source>
        <dbReference type="EMBL" id="ESR61900.1"/>
    </source>
</evidence>
<keyword evidence="8" id="KW-0862">Zinc</keyword>
<evidence type="ECO:0000256" key="3">
    <source>
        <dbReference type="ARBA" id="ARBA00022723"/>
    </source>
</evidence>
<evidence type="ECO:0000256" key="1">
    <source>
        <dbReference type="ARBA" id="ARBA00004123"/>
    </source>
</evidence>
<feature type="compositionally biased region" description="Basic and acidic residues" evidence="13">
    <location>
        <begin position="238"/>
        <end position="249"/>
    </location>
</feature>
<dbReference type="Pfam" id="PF00271">
    <property type="entry name" value="Helicase_C"/>
    <property type="match status" value="1"/>
</dbReference>
<feature type="region of interest" description="Disordered" evidence="13">
    <location>
        <begin position="2120"/>
        <end position="2181"/>
    </location>
</feature>
<protein>
    <recommendedName>
        <fullName evidence="20">Protein CHROMATIN REMODELING 4</fullName>
    </recommendedName>
</protein>
<dbReference type="SMART" id="SM01147">
    <property type="entry name" value="DUF1087"/>
    <property type="match status" value="1"/>
</dbReference>
<feature type="domain" description="PHD-type" evidence="15">
    <location>
        <begin position="75"/>
        <end position="122"/>
    </location>
</feature>
<keyword evidence="11" id="KW-0539">Nucleus</keyword>
<dbReference type="InterPro" id="IPR049730">
    <property type="entry name" value="SNF2/RAD54-like_C"/>
</dbReference>
<keyword evidence="5" id="KW-0547">Nucleotide-binding</keyword>
<dbReference type="PANTHER" id="PTHR45623">
    <property type="entry name" value="CHROMODOMAIN-HELICASE-DNA-BINDING PROTEIN 3-RELATED-RELATED"/>
    <property type="match status" value="1"/>
</dbReference>
<feature type="compositionally biased region" description="Basic residues" evidence="13">
    <location>
        <begin position="2142"/>
        <end position="2152"/>
    </location>
</feature>
<evidence type="ECO:0000256" key="13">
    <source>
        <dbReference type="SAM" id="MobiDB-lite"/>
    </source>
</evidence>
<organism evidence="18 19">
    <name type="scientific">Citrus clementina</name>
    <name type="common">Clementine</name>
    <name type="synonym">Citrus deliciosa x Citrus sinensis</name>
    <dbReference type="NCBI Taxonomy" id="85681"/>
    <lineage>
        <taxon>Eukaryota</taxon>
        <taxon>Viridiplantae</taxon>
        <taxon>Streptophyta</taxon>
        <taxon>Embryophyta</taxon>
        <taxon>Tracheophyta</taxon>
        <taxon>Spermatophyta</taxon>
        <taxon>Magnoliopsida</taxon>
        <taxon>eudicotyledons</taxon>
        <taxon>Gunneridae</taxon>
        <taxon>Pentapetalae</taxon>
        <taxon>rosids</taxon>
        <taxon>malvids</taxon>
        <taxon>Sapindales</taxon>
        <taxon>Rutaceae</taxon>
        <taxon>Aurantioideae</taxon>
        <taxon>Citrus</taxon>
    </lineage>
</organism>
<dbReference type="CDD" id="cd15532">
    <property type="entry name" value="PHD2_CHD_II"/>
    <property type="match status" value="1"/>
</dbReference>
<evidence type="ECO:0000256" key="7">
    <source>
        <dbReference type="ARBA" id="ARBA00022801"/>
    </source>
</evidence>
<dbReference type="GO" id="GO:0005634">
    <property type="term" value="C:nucleus"/>
    <property type="evidence" value="ECO:0007669"/>
    <property type="project" value="UniProtKB-SubCell"/>
</dbReference>
<feature type="compositionally biased region" description="Polar residues" evidence="13">
    <location>
        <begin position="2157"/>
        <end position="2172"/>
    </location>
</feature>
<dbReference type="InterPro" id="IPR009057">
    <property type="entry name" value="Homeodomain-like_sf"/>
</dbReference>
<evidence type="ECO:0008006" key="20">
    <source>
        <dbReference type="Google" id="ProtNLM"/>
    </source>
</evidence>
<dbReference type="InterPro" id="IPR013083">
    <property type="entry name" value="Znf_RING/FYVE/PHD"/>
</dbReference>
<dbReference type="Pfam" id="PF06465">
    <property type="entry name" value="DUF1087"/>
    <property type="match status" value="1"/>
</dbReference>
<dbReference type="SMART" id="SM00249">
    <property type="entry name" value="PHD"/>
    <property type="match status" value="1"/>
</dbReference>
<dbReference type="SUPFAM" id="SSF54160">
    <property type="entry name" value="Chromo domain-like"/>
    <property type="match status" value="2"/>
</dbReference>
<keyword evidence="3" id="KW-0479">Metal-binding</keyword>
<dbReference type="GO" id="GO:0005524">
    <property type="term" value="F:ATP binding"/>
    <property type="evidence" value="ECO:0007669"/>
    <property type="project" value="UniProtKB-KW"/>
</dbReference>
<dbReference type="GO" id="GO:0008270">
    <property type="term" value="F:zinc ion binding"/>
    <property type="evidence" value="ECO:0007669"/>
    <property type="project" value="UniProtKB-KW"/>
</dbReference>
<evidence type="ECO:0000259" key="17">
    <source>
        <dbReference type="PROSITE" id="PS51194"/>
    </source>
</evidence>
<dbReference type="InterPro" id="IPR014001">
    <property type="entry name" value="Helicase_ATP-bd"/>
</dbReference>
<dbReference type="GO" id="GO:0016887">
    <property type="term" value="F:ATP hydrolysis activity"/>
    <property type="evidence" value="ECO:0007669"/>
    <property type="project" value="TreeGrafter"/>
</dbReference>
<dbReference type="CDD" id="cd18659">
    <property type="entry name" value="CD2_tandem"/>
    <property type="match status" value="1"/>
</dbReference>
<feature type="region of interest" description="Disordered" evidence="13">
    <location>
        <begin position="518"/>
        <end position="541"/>
    </location>
</feature>
<keyword evidence="19" id="KW-1185">Reference proteome</keyword>
<evidence type="ECO:0000313" key="19">
    <source>
        <dbReference type="Proteomes" id="UP000030687"/>
    </source>
</evidence>